<accession>A0A8J7W6W4</accession>
<evidence type="ECO:0000313" key="8">
    <source>
        <dbReference type="Proteomes" id="UP000730161"/>
    </source>
</evidence>
<feature type="domain" description="RDD" evidence="6">
    <location>
        <begin position="7"/>
        <end position="108"/>
    </location>
</feature>
<keyword evidence="3 5" id="KW-1133">Transmembrane helix</keyword>
<evidence type="ECO:0000256" key="1">
    <source>
        <dbReference type="ARBA" id="ARBA00004141"/>
    </source>
</evidence>
<evidence type="ECO:0000256" key="5">
    <source>
        <dbReference type="SAM" id="Phobius"/>
    </source>
</evidence>
<evidence type="ECO:0000259" key="6">
    <source>
        <dbReference type="Pfam" id="PF06271"/>
    </source>
</evidence>
<dbReference type="OrthoDB" id="288430at2157"/>
<protein>
    <recommendedName>
        <fullName evidence="6">RDD domain-containing protein</fullName>
    </recommendedName>
</protein>
<keyword evidence="8" id="KW-1185">Reference proteome</keyword>
<dbReference type="EMBL" id="JWHL01000013">
    <property type="protein sequence ID" value="MBR1369449.1"/>
    <property type="molecule type" value="Genomic_DNA"/>
</dbReference>
<name>A0A8J7W6W4_9EURY</name>
<dbReference type="Proteomes" id="UP000730161">
    <property type="component" value="Unassembled WGS sequence"/>
</dbReference>
<evidence type="ECO:0000256" key="2">
    <source>
        <dbReference type="ARBA" id="ARBA00022692"/>
    </source>
</evidence>
<dbReference type="Pfam" id="PF06271">
    <property type="entry name" value="RDD"/>
    <property type="match status" value="1"/>
</dbReference>
<dbReference type="RefSeq" id="WP_211531156.1">
    <property type="nucleotide sequence ID" value="NZ_JWHL01000013.1"/>
</dbReference>
<dbReference type="GO" id="GO:0016020">
    <property type="term" value="C:membrane"/>
    <property type="evidence" value="ECO:0007669"/>
    <property type="project" value="UniProtKB-SubCell"/>
</dbReference>
<evidence type="ECO:0000256" key="3">
    <source>
        <dbReference type="ARBA" id="ARBA00022989"/>
    </source>
</evidence>
<reference evidence="7" key="1">
    <citation type="submission" date="2014-12" db="EMBL/GenBank/DDBJ databases">
        <authorList>
            <person name="Huang H.-H."/>
            <person name="Chen S.-C."/>
            <person name="Lai M.-C."/>
        </authorList>
    </citation>
    <scope>NUCLEOTIDE SEQUENCE</scope>
    <source>
        <strain evidence="7">K1F9705b</strain>
    </source>
</reference>
<sequence length="159" mass="17645">MGEIHIAGWETRFWAWLIDLILISVSMRLIDQLISSITGWSPASELAFSAGTFWFITSFWSGSVLLFFYWTIMEGTGGQSVGKMVMNLKVTGRRGETAGIPRAAVSAFGKAFILPLDCLIGWLGMPGTGLRLANRISETMVIRSEYPEPEGVTYIRKDD</sequence>
<comment type="caution">
    <text evidence="7">The sequence shown here is derived from an EMBL/GenBank/DDBJ whole genome shotgun (WGS) entry which is preliminary data.</text>
</comment>
<feature type="transmembrane region" description="Helical" evidence="5">
    <location>
        <begin position="12"/>
        <end position="30"/>
    </location>
</feature>
<comment type="subcellular location">
    <subcellularLocation>
        <location evidence="1">Membrane</location>
        <topology evidence="1">Multi-pass membrane protein</topology>
    </subcellularLocation>
</comment>
<gene>
    <name evidence="7" type="ORF">RJ53_08055</name>
</gene>
<feature type="transmembrane region" description="Helical" evidence="5">
    <location>
        <begin position="50"/>
        <end position="70"/>
    </location>
</feature>
<proteinExistence type="predicted"/>
<dbReference type="AlphaFoldDB" id="A0A8J7W6W4"/>
<keyword evidence="4 5" id="KW-0472">Membrane</keyword>
<dbReference type="InterPro" id="IPR010432">
    <property type="entry name" value="RDD"/>
</dbReference>
<keyword evidence="2 5" id="KW-0812">Transmembrane</keyword>
<evidence type="ECO:0000313" key="7">
    <source>
        <dbReference type="EMBL" id="MBR1369449.1"/>
    </source>
</evidence>
<evidence type="ECO:0000256" key="4">
    <source>
        <dbReference type="ARBA" id="ARBA00023136"/>
    </source>
</evidence>
<organism evidence="7 8">
    <name type="scientific">Methanocalculus chunghsingensis</name>
    <dbReference type="NCBI Taxonomy" id="156457"/>
    <lineage>
        <taxon>Archaea</taxon>
        <taxon>Methanobacteriati</taxon>
        <taxon>Methanobacteriota</taxon>
        <taxon>Stenosarchaea group</taxon>
        <taxon>Methanomicrobia</taxon>
        <taxon>Methanomicrobiales</taxon>
        <taxon>Methanocalculaceae</taxon>
        <taxon>Methanocalculus</taxon>
    </lineage>
</organism>